<proteinExistence type="predicted"/>
<keyword evidence="2" id="KW-1185">Reference proteome</keyword>
<protein>
    <submittedName>
        <fullName evidence="1">Uncharacterized protein</fullName>
    </submittedName>
</protein>
<dbReference type="EMBL" id="JAGPYM010000029">
    <property type="protein sequence ID" value="KAH6879401.1"/>
    <property type="molecule type" value="Genomic_DNA"/>
</dbReference>
<organism evidence="1 2">
    <name type="scientific">Thelonectria olida</name>
    <dbReference type="NCBI Taxonomy" id="1576542"/>
    <lineage>
        <taxon>Eukaryota</taxon>
        <taxon>Fungi</taxon>
        <taxon>Dikarya</taxon>
        <taxon>Ascomycota</taxon>
        <taxon>Pezizomycotina</taxon>
        <taxon>Sordariomycetes</taxon>
        <taxon>Hypocreomycetidae</taxon>
        <taxon>Hypocreales</taxon>
        <taxon>Nectriaceae</taxon>
        <taxon>Thelonectria</taxon>
    </lineage>
</organism>
<evidence type="ECO:0000313" key="1">
    <source>
        <dbReference type="EMBL" id="KAH6879401.1"/>
    </source>
</evidence>
<dbReference type="OrthoDB" id="4757095at2759"/>
<gene>
    <name evidence="1" type="ORF">B0T10DRAFT_496421</name>
</gene>
<comment type="caution">
    <text evidence="1">The sequence shown here is derived from an EMBL/GenBank/DDBJ whole genome shotgun (WGS) entry which is preliminary data.</text>
</comment>
<sequence>MIAGGFRSIPTNLPTSTASISTPFQQTSITMAADPQVQAGFVARLPYDIREAIYKELWSSWAPRQHVVWHIDSNDVSKTHLCREPCTTEFQVEDRLQNEIEALRQEGHVPQGESLDDATYRRRLESCWLNHWKCGERLDEMLDEEVNFYYSTSVGVCWCDKKKSQQTGDQGSTARNVYLPMLLSCKLVSEECLRYLYQSTTFVFTDMMALQTFVGACQQHHFSSVYKNLITLTPRAFRKYALRFEVSLFLDFQLHLMCSVVNEDWTDYNKMFQYTHNPDDLELVHNSDPHDPFDLHWLHLDSFENLQSVKIWVAGRREGGMFSVVRAGTTLNQIPVDALRKSLSTVSKSNLVVVLSTPLDEDIEPEDGYVQGTAEHAGIQIWRRGAGDWFHPGPRGDENFSESSIVTSATRQVLYGEVEESEGDLTDSTLEHQE</sequence>
<evidence type="ECO:0000313" key="2">
    <source>
        <dbReference type="Proteomes" id="UP000777438"/>
    </source>
</evidence>
<accession>A0A9P8VUY1</accession>
<dbReference type="Proteomes" id="UP000777438">
    <property type="component" value="Unassembled WGS sequence"/>
</dbReference>
<reference evidence="1 2" key="1">
    <citation type="journal article" date="2021" name="Nat. Commun.">
        <title>Genetic determinants of endophytism in the Arabidopsis root mycobiome.</title>
        <authorList>
            <person name="Mesny F."/>
            <person name="Miyauchi S."/>
            <person name="Thiergart T."/>
            <person name="Pickel B."/>
            <person name="Atanasova L."/>
            <person name="Karlsson M."/>
            <person name="Huettel B."/>
            <person name="Barry K.W."/>
            <person name="Haridas S."/>
            <person name="Chen C."/>
            <person name="Bauer D."/>
            <person name="Andreopoulos W."/>
            <person name="Pangilinan J."/>
            <person name="LaButti K."/>
            <person name="Riley R."/>
            <person name="Lipzen A."/>
            <person name="Clum A."/>
            <person name="Drula E."/>
            <person name="Henrissat B."/>
            <person name="Kohler A."/>
            <person name="Grigoriev I.V."/>
            <person name="Martin F.M."/>
            <person name="Hacquard S."/>
        </authorList>
    </citation>
    <scope>NUCLEOTIDE SEQUENCE [LARGE SCALE GENOMIC DNA]</scope>
    <source>
        <strain evidence="1 2">MPI-CAGE-CH-0241</strain>
    </source>
</reference>
<name>A0A9P8VUY1_9HYPO</name>
<dbReference type="AlphaFoldDB" id="A0A9P8VUY1"/>